<reference evidence="2 3" key="1">
    <citation type="submission" date="2021-06" db="EMBL/GenBank/DDBJ databases">
        <authorList>
            <person name="Sun Q."/>
            <person name="Li D."/>
        </authorList>
    </citation>
    <scope>NUCLEOTIDE SEQUENCE [LARGE SCALE GENOMIC DNA]</scope>
    <source>
        <strain evidence="2 3">MSJ-6</strain>
    </source>
</reference>
<dbReference type="RefSeq" id="WP_216478725.1">
    <property type="nucleotide sequence ID" value="NZ_JAHLQJ010000007.1"/>
</dbReference>
<evidence type="ECO:0000313" key="3">
    <source>
        <dbReference type="Proteomes" id="UP000743001"/>
    </source>
</evidence>
<evidence type="ECO:0000313" key="2">
    <source>
        <dbReference type="EMBL" id="MBU5672194.1"/>
    </source>
</evidence>
<organism evidence="2 3">
    <name type="scientific">Paenibacillus brevis</name>
    <dbReference type="NCBI Taxonomy" id="2841508"/>
    <lineage>
        <taxon>Bacteria</taxon>
        <taxon>Bacillati</taxon>
        <taxon>Bacillota</taxon>
        <taxon>Bacilli</taxon>
        <taxon>Bacillales</taxon>
        <taxon>Paenibacillaceae</taxon>
        <taxon>Paenibacillus</taxon>
    </lineage>
</organism>
<dbReference type="Proteomes" id="UP000743001">
    <property type="component" value="Unassembled WGS sequence"/>
</dbReference>
<gene>
    <name evidence="2" type="ORF">KQJ23_10205</name>
</gene>
<name>A0ABS6FPY7_9BACL</name>
<dbReference type="EMBL" id="JAHLQJ010000007">
    <property type="protein sequence ID" value="MBU5672194.1"/>
    <property type="molecule type" value="Genomic_DNA"/>
</dbReference>
<comment type="caution">
    <text evidence="2">The sequence shown here is derived from an EMBL/GenBank/DDBJ whole genome shotgun (WGS) entry which is preliminary data.</text>
</comment>
<evidence type="ECO:0000259" key="1">
    <source>
        <dbReference type="Pfam" id="PF14280"/>
    </source>
</evidence>
<dbReference type="Pfam" id="PF14280">
    <property type="entry name" value="DUF4365"/>
    <property type="match status" value="1"/>
</dbReference>
<protein>
    <submittedName>
        <fullName evidence="2">DUF4365 domain-containing protein</fullName>
    </submittedName>
</protein>
<feature type="domain" description="DUF4365" evidence="1">
    <location>
        <begin position="21"/>
        <end position="143"/>
    </location>
</feature>
<sequence>MTQLTHKNAMEHKSRVAYEWLCTPWQATTFDHDTGIDLIVQPYDEKRKDKDQNIPPFERRYLVQLKSTETEEFNQVLNQGSLKIDVQHLKKWREQLDPVMIARYYIKHNCFYFTWIEEVEIYYEQVTQTITLPYRLDETTKEQVKENILEYLIPPDISELIYYPIDKSSGYSFLNIEKARSGRQVAQKLKELMPEVIRKTELHREIQAIKHQIAEEPKNLILRIELVKCYIRLRNINEALSELNVLAYTFLSLEARIISSLLDSEEYGILDSLHEYSFVYYLLADDDATSNSVKIQLDNTVYDLGPYHPAGVIFPKQDFKHIDFILWEQPVTDRRPLGNGIVRTYPLRLSFSFQVKLGLERNGSIIPHYNQVVARDTYRLNQITHPNVHEGIVLNLKKQNDT</sequence>
<dbReference type="InterPro" id="IPR025375">
    <property type="entry name" value="DUF4365"/>
</dbReference>
<proteinExistence type="predicted"/>
<accession>A0ABS6FPY7</accession>
<keyword evidence="3" id="KW-1185">Reference proteome</keyword>